<gene>
    <name evidence="1" type="ORF">AXF13_15205</name>
</gene>
<keyword evidence="2" id="KW-1185">Reference proteome</keyword>
<proteinExistence type="predicted"/>
<dbReference type="Pfam" id="PF20306">
    <property type="entry name" value="Sp-DndD"/>
    <property type="match status" value="1"/>
</dbReference>
<sequence>MSEIYLRDLPLWTNDSARAILEKICAEMNVPIDVLTELVVLQRERQHQERAAGIYPRFEEILGRMD</sequence>
<dbReference type="AlphaFoldDB" id="A0A109W532"/>
<reference evidence="2" key="1">
    <citation type="submission" date="2016-02" db="EMBL/GenBank/DDBJ databases">
        <authorList>
            <person name="Holder M.E."/>
            <person name="Ajami N.J."/>
            <person name="Petrosino J.F."/>
        </authorList>
    </citation>
    <scope>NUCLEOTIDE SEQUENCE [LARGE SCALE GENOMIC DNA]</scope>
    <source>
        <strain evidence="2">CCUG 45958</strain>
    </source>
</reference>
<dbReference type="Proteomes" id="UP000069241">
    <property type="component" value="Chromosome"/>
</dbReference>
<dbReference type="STRING" id="44742.AXF13_15205"/>
<dbReference type="KEGG" id="dfi:AXF13_15205"/>
<dbReference type="InterPro" id="IPR046882">
    <property type="entry name" value="Sp-DndD"/>
</dbReference>
<name>A0A109W532_9BACT</name>
<dbReference type="EMBL" id="CP014229">
    <property type="protein sequence ID" value="AMD91370.1"/>
    <property type="molecule type" value="Genomic_DNA"/>
</dbReference>
<evidence type="ECO:0000313" key="1">
    <source>
        <dbReference type="EMBL" id="AMD91370.1"/>
    </source>
</evidence>
<evidence type="ECO:0000313" key="2">
    <source>
        <dbReference type="Proteomes" id="UP000069241"/>
    </source>
</evidence>
<accession>A0A109W532</accession>
<organism evidence="1 2">
    <name type="scientific">Desulfovibrio fairfieldensis</name>
    <dbReference type="NCBI Taxonomy" id="44742"/>
    <lineage>
        <taxon>Bacteria</taxon>
        <taxon>Pseudomonadati</taxon>
        <taxon>Thermodesulfobacteriota</taxon>
        <taxon>Desulfovibrionia</taxon>
        <taxon>Desulfovibrionales</taxon>
        <taxon>Desulfovibrionaceae</taxon>
        <taxon>Desulfovibrio</taxon>
    </lineage>
</organism>
<dbReference type="RefSeq" id="WP_062254503.1">
    <property type="nucleotide sequence ID" value="NZ_CP014229.1"/>
</dbReference>
<protein>
    <submittedName>
        <fullName evidence="1">Uncharacterized protein</fullName>
    </submittedName>
</protein>